<protein>
    <submittedName>
        <fullName evidence="2">G7424 protein</fullName>
    </submittedName>
</protein>
<dbReference type="SMART" id="SM00829">
    <property type="entry name" value="PKS_ER"/>
    <property type="match status" value="1"/>
</dbReference>
<dbReference type="Gene3D" id="3.90.180.10">
    <property type="entry name" value="Medium-chain alcohol dehydrogenases, catalytic domain"/>
    <property type="match status" value="1"/>
</dbReference>
<comment type="caution">
    <text evidence="2">The sequence shown here is derived from an EMBL/GenBank/DDBJ whole genome shotgun (WGS) entry which is preliminary data.</text>
</comment>
<dbReference type="Pfam" id="PF08240">
    <property type="entry name" value="ADH_N"/>
    <property type="match status" value="1"/>
</dbReference>
<feature type="domain" description="Enoyl reductase (ER)" evidence="1">
    <location>
        <begin position="10"/>
        <end position="316"/>
    </location>
</feature>
<accession>A0ABP1G4E1</accession>
<evidence type="ECO:0000259" key="1">
    <source>
        <dbReference type="SMART" id="SM00829"/>
    </source>
</evidence>
<dbReference type="CDD" id="cd05289">
    <property type="entry name" value="MDR_like_2"/>
    <property type="match status" value="1"/>
</dbReference>
<dbReference type="InterPro" id="IPR036291">
    <property type="entry name" value="NAD(P)-bd_dom_sf"/>
</dbReference>
<dbReference type="InterPro" id="IPR020843">
    <property type="entry name" value="ER"/>
</dbReference>
<dbReference type="InterPro" id="IPR013154">
    <property type="entry name" value="ADH-like_N"/>
</dbReference>
<organism evidence="2 3">
    <name type="scientific">Coccomyxa viridis</name>
    <dbReference type="NCBI Taxonomy" id="1274662"/>
    <lineage>
        <taxon>Eukaryota</taxon>
        <taxon>Viridiplantae</taxon>
        <taxon>Chlorophyta</taxon>
        <taxon>core chlorophytes</taxon>
        <taxon>Trebouxiophyceae</taxon>
        <taxon>Trebouxiophyceae incertae sedis</taxon>
        <taxon>Coccomyxaceae</taxon>
        <taxon>Coccomyxa</taxon>
    </lineage>
</organism>
<dbReference type="Proteomes" id="UP001497392">
    <property type="component" value="Unassembled WGS sequence"/>
</dbReference>
<evidence type="ECO:0000313" key="2">
    <source>
        <dbReference type="EMBL" id="CAL5224697.1"/>
    </source>
</evidence>
<dbReference type="EMBL" id="CAXHTA020000011">
    <property type="protein sequence ID" value="CAL5224697.1"/>
    <property type="molecule type" value="Genomic_DNA"/>
</dbReference>
<dbReference type="SUPFAM" id="SSF50129">
    <property type="entry name" value="GroES-like"/>
    <property type="match status" value="1"/>
</dbReference>
<dbReference type="Pfam" id="PF13602">
    <property type="entry name" value="ADH_zinc_N_2"/>
    <property type="match status" value="1"/>
</dbReference>
<gene>
    <name evidence="2" type="primary">g7424</name>
    <name evidence="2" type="ORF">VP750_LOCUS6356</name>
</gene>
<proteinExistence type="predicted"/>
<name>A0ABP1G4E1_9CHLO</name>
<dbReference type="Gene3D" id="3.40.50.720">
    <property type="entry name" value="NAD(P)-binding Rossmann-like Domain"/>
    <property type="match status" value="1"/>
</dbReference>
<dbReference type="PANTHER" id="PTHR11695">
    <property type="entry name" value="ALCOHOL DEHYDROGENASE RELATED"/>
    <property type="match status" value="1"/>
</dbReference>
<dbReference type="InterPro" id="IPR011032">
    <property type="entry name" value="GroES-like_sf"/>
</dbReference>
<dbReference type="InterPro" id="IPR050700">
    <property type="entry name" value="YIM1/Zinc_Alcohol_DH_Fams"/>
</dbReference>
<evidence type="ECO:0000313" key="3">
    <source>
        <dbReference type="Proteomes" id="UP001497392"/>
    </source>
</evidence>
<dbReference type="PANTHER" id="PTHR11695:SF294">
    <property type="entry name" value="RETICULON-4-INTERACTING PROTEIN 1, MITOCHONDRIAL"/>
    <property type="match status" value="1"/>
</dbReference>
<reference evidence="2 3" key="1">
    <citation type="submission" date="2024-06" db="EMBL/GenBank/DDBJ databases">
        <authorList>
            <person name="Kraege A."/>
            <person name="Thomma B."/>
        </authorList>
    </citation>
    <scope>NUCLEOTIDE SEQUENCE [LARGE SCALE GENOMIC DNA]</scope>
</reference>
<keyword evidence="3" id="KW-1185">Reference proteome</keyword>
<dbReference type="SUPFAM" id="SSF51735">
    <property type="entry name" value="NAD(P)-binding Rossmann-fold domains"/>
    <property type="match status" value="1"/>
</dbReference>
<sequence length="320" mass="35002">MRAVVVKQPGPPDVLELVHDWPVPQLRDGEVLVRQSSTSVNPVDYKIREGAFKGKFPKVLGGDVSGIVEDSKAAEFQKGDQVIALTFGYHWDYNEYGSYADFTASKKEWLTKVTEKFPIEIGGGVPLVALTALQALQSGGAPKPGAHVLIQGGPGGVGHFAIQLAKVHFKAYVVATGGPSNQAFMKELGADETVDYKNEDFSVKYKDKPFDVIVDPIGGEVEKRCYTVLAPGGTYAHIFNEHTNTQNAEEAKKNWKDGRKYTLTLVQPNGEQLGLIARYMEAGKIRLVVEKEFPLEQIRDAHKEVEGGHVRGKVVVKVSA</sequence>